<dbReference type="EC" id="2.7.13.3" evidence="14"/>
<keyword evidence="6 14" id="KW-0808">Transferase</keyword>
<name>A0A511QI91_9VIBR</name>
<dbReference type="Pfam" id="PF13675">
    <property type="entry name" value="PilJ"/>
    <property type="match status" value="1"/>
</dbReference>
<dbReference type="NCBIfam" id="NF008184">
    <property type="entry name" value="PRK10935.1"/>
    <property type="match status" value="1"/>
</dbReference>
<dbReference type="InterPro" id="IPR029095">
    <property type="entry name" value="NarX-like_N"/>
</dbReference>
<dbReference type="InterPro" id="IPR050482">
    <property type="entry name" value="Sensor_HK_TwoCompSys"/>
</dbReference>
<keyword evidence="8 14" id="KW-0547">Nucleotide-binding</keyword>
<keyword evidence="11 15" id="KW-1133">Transmembrane helix</keyword>
<dbReference type="Gene3D" id="3.30.565.10">
    <property type="entry name" value="Histidine kinase-like ATPase, C-terminal domain"/>
    <property type="match status" value="1"/>
</dbReference>
<feature type="domain" description="Histidine kinase" evidence="16">
    <location>
        <begin position="368"/>
        <end position="564"/>
    </location>
</feature>
<keyword evidence="12 14" id="KW-0902">Two-component regulatory system</keyword>
<dbReference type="GO" id="GO:0005886">
    <property type="term" value="C:plasma membrane"/>
    <property type="evidence" value="ECO:0007669"/>
    <property type="project" value="UniProtKB-SubCell"/>
</dbReference>
<dbReference type="InterPro" id="IPR016380">
    <property type="entry name" value="Sig_transdc_His_kin_NarX/NarQ"/>
</dbReference>
<dbReference type="InterPro" id="IPR003660">
    <property type="entry name" value="HAMP_dom"/>
</dbReference>
<dbReference type="GO" id="GO:0005524">
    <property type="term" value="F:ATP binding"/>
    <property type="evidence" value="ECO:0007669"/>
    <property type="project" value="UniProtKB-UniRule"/>
</dbReference>
<dbReference type="EMBL" id="BJXJ01000021">
    <property type="protein sequence ID" value="GEM76172.1"/>
    <property type="molecule type" value="Genomic_DNA"/>
</dbReference>
<comment type="subcellular location">
    <subcellularLocation>
        <location evidence="2">Cell inner membrane</location>
        <topology evidence="2">Multi-pass membrane protein</topology>
    </subcellularLocation>
</comment>
<dbReference type="PIRSF" id="PIRSF003167">
    <property type="entry name" value="STHK_NarX/NarQ"/>
    <property type="match status" value="1"/>
</dbReference>
<evidence type="ECO:0000256" key="9">
    <source>
        <dbReference type="ARBA" id="ARBA00022777"/>
    </source>
</evidence>
<evidence type="ECO:0000256" key="12">
    <source>
        <dbReference type="ARBA" id="ARBA00023012"/>
    </source>
</evidence>
<evidence type="ECO:0000259" key="16">
    <source>
        <dbReference type="PROSITE" id="PS50109"/>
    </source>
</evidence>
<evidence type="ECO:0000256" key="11">
    <source>
        <dbReference type="ARBA" id="ARBA00022989"/>
    </source>
</evidence>
<feature type="transmembrane region" description="Helical" evidence="15">
    <location>
        <begin position="12"/>
        <end position="36"/>
    </location>
</feature>
<keyword evidence="9 14" id="KW-0418">Kinase</keyword>
<dbReference type="SUPFAM" id="SSF158472">
    <property type="entry name" value="HAMP domain-like"/>
    <property type="match status" value="1"/>
</dbReference>
<feature type="domain" description="HAMP" evidence="17">
    <location>
        <begin position="176"/>
        <end position="228"/>
    </location>
</feature>
<evidence type="ECO:0000259" key="17">
    <source>
        <dbReference type="PROSITE" id="PS50885"/>
    </source>
</evidence>
<dbReference type="Proteomes" id="UP000321922">
    <property type="component" value="Unassembled WGS sequence"/>
</dbReference>
<evidence type="ECO:0000256" key="15">
    <source>
        <dbReference type="SAM" id="Phobius"/>
    </source>
</evidence>
<evidence type="ECO:0000313" key="18">
    <source>
        <dbReference type="EMBL" id="GEM76172.1"/>
    </source>
</evidence>
<dbReference type="PANTHER" id="PTHR24421:SF10">
    <property type="entry name" value="NITRATE_NITRITE SENSOR PROTEIN NARQ"/>
    <property type="match status" value="1"/>
</dbReference>
<dbReference type="SUPFAM" id="SSF55874">
    <property type="entry name" value="ATPase domain of HSP90 chaperone/DNA topoisomerase II/histidine kinase"/>
    <property type="match status" value="1"/>
</dbReference>
<evidence type="ECO:0000313" key="19">
    <source>
        <dbReference type="Proteomes" id="UP000321922"/>
    </source>
</evidence>
<dbReference type="PROSITE" id="PS50109">
    <property type="entry name" value="HIS_KIN"/>
    <property type="match status" value="1"/>
</dbReference>
<dbReference type="CDD" id="cd22899">
    <property type="entry name" value="NarQ_sensor"/>
    <property type="match status" value="1"/>
</dbReference>
<dbReference type="Gene3D" id="1.20.120.960">
    <property type="entry name" value="Histidine kinase NarX, sensor domain"/>
    <property type="match status" value="1"/>
</dbReference>
<evidence type="ECO:0000256" key="3">
    <source>
        <dbReference type="ARBA" id="ARBA00022475"/>
    </source>
</evidence>
<evidence type="ECO:0000256" key="4">
    <source>
        <dbReference type="ARBA" id="ARBA00022519"/>
    </source>
</evidence>
<dbReference type="InterPro" id="IPR042295">
    <property type="entry name" value="NarX-like_N_sf"/>
</dbReference>
<evidence type="ECO:0000256" key="14">
    <source>
        <dbReference type="PIRNR" id="PIRNR003167"/>
    </source>
</evidence>
<dbReference type="Pfam" id="PF07730">
    <property type="entry name" value="HisKA_3"/>
    <property type="match status" value="1"/>
</dbReference>
<dbReference type="Pfam" id="PF00672">
    <property type="entry name" value="HAMP"/>
    <property type="match status" value="1"/>
</dbReference>
<dbReference type="InterPro" id="IPR011712">
    <property type="entry name" value="Sig_transdc_His_kin_sub3_dim/P"/>
</dbReference>
<dbReference type="PANTHER" id="PTHR24421">
    <property type="entry name" value="NITRATE/NITRITE SENSOR PROTEIN NARX-RELATED"/>
    <property type="match status" value="1"/>
</dbReference>
<dbReference type="InterPro" id="IPR036890">
    <property type="entry name" value="HATPase_C_sf"/>
</dbReference>
<evidence type="ECO:0000256" key="6">
    <source>
        <dbReference type="ARBA" id="ARBA00022679"/>
    </source>
</evidence>
<dbReference type="GO" id="GO:0000155">
    <property type="term" value="F:phosphorelay sensor kinase activity"/>
    <property type="evidence" value="ECO:0007669"/>
    <property type="project" value="UniProtKB-UniRule"/>
</dbReference>
<comment type="catalytic activity">
    <reaction evidence="1 14">
        <text>ATP + protein L-histidine = ADP + protein N-phospho-L-histidine.</text>
        <dbReference type="EC" id="2.7.13.3"/>
    </reaction>
</comment>
<dbReference type="GO" id="GO:0046983">
    <property type="term" value="F:protein dimerization activity"/>
    <property type="evidence" value="ECO:0007669"/>
    <property type="project" value="UniProtKB-UniRule"/>
</dbReference>
<proteinExistence type="predicted"/>
<dbReference type="Gene3D" id="6.10.340.10">
    <property type="match status" value="1"/>
</dbReference>
<keyword evidence="13 14" id="KW-0472">Membrane</keyword>
<dbReference type="InterPro" id="IPR005467">
    <property type="entry name" value="His_kinase_dom"/>
</dbReference>
<evidence type="ECO:0000256" key="5">
    <source>
        <dbReference type="ARBA" id="ARBA00022553"/>
    </source>
</evidence>
<comment type="caution">
    <text evidence="18">The sequence shown here is derived from an EMBL/GenBank/DDBJ whole genome shotgun (WGS) entry which is preliminary data.</text>
</comment>
<keyword evidence="4 14" id="KW-0997">Cell inner membrane</keyword>
<gene>
    <name evidence="18" type="primary">narQ</name>
    <name evidence="18" type="ORF">VSA01S_22840</name>
</gene>
<reference evidence="18 19" key="1">
    <citation type="submission" date="2019-07" db="EMBL/GenBank/DDBJ databases">
        <title>Whole genome shotgun sequence of Vibrio sagamiensis NBRC 104589.</title>
        <authorList>
            <person name="Hosoyama A."/>
            <person name="Uohara A."/>
            <person name="Ohji S."/>
            <person name="Ichikawa N."/>
        </authorList>
    </citation>
    <scope>NUCLEOTIDE SEQUENCE [LARGE SCALE GENOMIC DNA]</scope>
    <source>
        <strain evidence="18 19">NBRC 104589</strain>
    </source>
</reference>
<dbReference type="InterPro" id="IPR003594">
    <property type="entry name" value="HATPase_dom"/>
</dbReference>
<dbReference type="AlphaFoldDB" id="A0A511QI91"/>
<keyword evidence="7 15" id="KW-0812">Transmembrane</keyword>
<dbReference type="CDD" id="cd16917">
    <property type="entry name" value="HATPase_UhpB-NarQ-NarX-like"/>
    <property type="match status" value="1"/>
</dbReference>
<dbReference type="SMART" id="SM00304">
    <property type="entry name" value="HAMP"/>
    <property type="match status" value="1"/>
</dbReference>
<sequence length="565" mass="64523">MGSSKTNSITVTIARSMVLILFITIATTILSLMTLISSLNDAEAINTAGSMRMQSYRLAFDVETHSPLLTKHINHFEDSLYSSSMKKLKHWSVPEEIQAQYTVIKQRWEELRPIFKQNDKKVFIQYVAPFVNRIDIFVAKLQASSEYKLHQLVFIGAIGLSTILCIVFYTIHYTRLQIVAPLNDLVDACKQVKKRNFQFQVCNKSTNELGILATTFNKMSCELEQLYDDLEKNVAEKTRRLRHTNDSLQVLYHCSQQLSVSRLTTEQFTHVLETMLEIDGLTSAKLIIEEKQGGKTEINVGQVHDSTWHWNDLYVDDRLMGQLWWQYSLPCPDQALIENISHIIARGIYYNQAQKQSEHLLLMEERATIARELHDSLAQSLSYLKIQLALLKRELHQSHHSENIHPTVKEIDRGLGCAYTQLRELLNTFRLTIKDANFGEALNQMLVPLEKQTNATLVINNQLSSITLNAHQQVHLLQIIREAVLNAIKHAEADKIIIACYQKGETIQVAITDDGKGFDTVENKCEHYGLSIMQERSSRLNGHLEIQSESNQGSSINLSFLLQEG</sequence>
<evidence type="ECO:0000256" key="7">
    <source>
        <dbReference type="ARBA" id="ARBA00022692"/>
    </source>
</evidence>
<keyword evidence="5" id="KW-0597">Phosphoprotein</keyword>
<protein>
    <recommendedName>
        <fullName evidence="14">Sensor protein</fullName>
        <ecNumber evidence="14">2.7.13.3</ecNumber>
    </recommendedName>
</protein>
<evidence type="ECO:0000256" key="10">
    <source>
        <dbReference type="ARBA" id="ARBA00022840"/>
    </source>
</evidence>
<keyword evidence="3 14" id="KW-1003">Cell membrane</keyword>
<dbReference type="CDD" id="cd06225">
    <property type="entry name" value="HAMP"/>
    <property type="match status" value="1"/>
</dbReference>
<dbReference type="RefSeq" id="WP_039980536.1">
    <property type="nucleotide sequence ID" value="NZ_BAOJ01000034.1"/>
</dbReference>
<keyword evidence="19" id="KW-1185">Reference proteome</keyword>
<organism evidence="18 19">
    <name type="scientific">Vibrio sagamiensis NBRC 104589</name>
    <dbReference type="NCBI Taxonomy" id="1219064"/>
    <lineage>
        <taxon>Bacteria</taxon>
        <taxon>Pseudomonadati</taxon>
        <taxon>Pseudomonadota</taxon>
        <taxon>Gammaproteobacteria</taxon>
        <taxon>Vibrionales</taxon>
        <taxon>Vibrionaceae</taxon>
        <taxon>Vibrio</taxon>
    </lineage>
</organism>
<keyword evidence="10 14" id="KW-0067">ATP-binding</keyword>
<dbReference type="OrthoDB" id="9811306at2"/>
<dbReference type="SMART" id="SM00387">
    <property type="entry name" value="HATPase_c"/>
    <property type="match status" value="1"/>
</dbReference>
<evidence type="ECO:0000256" key="1">
    <source>
        <dbReference type="ARBA" id="ARBA00000085"/>
    </source>
</evidence>
<feature type="transmembrane region" description="Helical" evidence="15">
    <location>
        <begin position="152"/>
        <end position="171"/>
    </location>
</feature>
<accession>A0A511QI91</accession>
<dbReference type="Gene3D" id="1.20.5.1930">
    <property type="match status" value="1"/>
</dbReference>
<dbReference type="PROSITE" id="PS50885">
    <property type="entry name" value="HAMP"/>
    <property type="match status" value="1"/>
</dbReference>
<evidence type="ECO:0000256" key="8">
    <source>
        <dbReference type="ARBA" id="ARBA00022741"/>
    </source>
</evidence>
<evidence type="ECO:0000256" key="13">
    <source>
        <dbReference type="ARBA" id="ARBA00023136"/>
    </source>
</evidence>
<dbReference type="Pfam" id="PF02518">
    <property type="entry name" value="HATPase_c"/>
    <property type="match status" value="1"/>
</dbReference>
<evidence type="ECO:0000256" key="2">
    <source>
        <dbReference type="ARBA" id="ARBA00004429"/>
    </source>
</evidence>